<evidence type="ECO:0000313" key="1">
    <source>
        <dbReference type="EMBL" id="GGH76577.1"/>
    </source>
</evidence>
<reference evidence="2" key="1">
    <citation type="journal article" date="2019" name="Int. J. Syst. Evol. Microbiol.">
        <title>The Global Catalogue of Microorganisms (GCM) 10K type strain sequencing project: providing services to taxonomists for standard genome sequencing and annotation.</title>
        <authorList>
            <consortium name="The Broad Institute Genomics Platform"/>
            <consortium name="The Broad Institute Genome Sequencing Center for Infectious Disease"/>
            <person name="Wu L."/>
            <person name="Ma J."/>
        </authorList>
    </citation>
    <scope>NUCLEOTIDE SEQUENCE [LARGE SCALE GENOMIC DNA]</scope>
    <source>
        <strain evidence="2">CCM 8702</strain>
    </source>
</reference>
<comment type="caution">
    <text evidence="1">The sequence shown here is derived from an EMBL/GenBank/DDBJ whole genome shotgun (WGS) entry which is preliminary data.</text>
</comment>
<keyword evidence="2" id="KW-1185">Reference proteome</keyword>
<protein>
    <submittedName>
        <fullName evidence="1">Uncharacterized protein</fullName>
    </submittedName>
</protein>
<dbReference type="EMBL" id="BMDD01000002">
    <property type="protein sequence ID" value="GGH76577.1"/>
    <property type="molecule type" value="Genomic_DNA"/>
</dbReference>
<proteinExistence type="predicted"/>
<sequence>MPNRNKNKWMVVLAAGLLLISAWSWSNEAASLAVQVPSSPSSVLTFND</sequence>
<organism evidence="1 2">
    <name type="scientific">Saccharibacillus endophyticus</name>
    <dbReference type="NCBI Taxonomy" id="2060666"/>
    <lineage>
        <taxon>Bacteria</taxon>
        <taxon>Bacillati</taxon>
        <taxon>Bacillota</taxon>
        <taxon>Bacilli</taxon>
        <taxon>Bacillales</taxon>
        <taxon>Paenibacillaceae</taxon>
        <taxon>Saccharibacillus</taxon>
    </lineage>
</organism>
<dbReference type="Proteomes" id="UP000605427">
    <property type="component" value="Unassembled WGS sequence"/>
</dbReference>
<dbReference type="RefSeq" id="WP_172242715.1">
    <property type="nucleotide sequence ID" value="NZ_BMDD01000002.1"/>
</dbReference>
<name>A0ABQ1ZS95_9BACL</name>
<accession>A0ABQ1ZS95</accession>
<gene>
    <name evidence="1" type="ORF">GCM10007362_19030</name>
</gene>
<evidence type="ECO:0000313" key="2">
    <source>
        <dbReference type="Proteomes" id="UP000605427"/>
    </source>
</evidence>